<name>A0A267F991_9PLAT</name>
<protein>
    <submittedName>
        <fullName evidence="2">Uncharacterized protein</fullName>
    </submittedName>
</protein>
<evidence type="ECO:0000256" key="1">
    <source>
        <dbReference type="SAM" id="Phobius"/>
    </source>
</evidence>
<proteinExistence type="predicted"/>
<keyword evidence="1" id="KW-0472">Membrane</keyword>
<evidence type="ECO:0000313" key="2">
    <source>
        <dbReference type="EMBL" id="PAA69774.1"/>
    </source>
</evidence>
<accession>A0A267F991</accession>
<gene>
    <name evidence="2" type="ORF">BOX15_Mlig012482g1</name>
</gene>
<keyword evidence="1" id="KW-1133">Transmembrane helix</keyword>
<dbReference type="AlphaFoldDB" id="A0A267F991"/>
<comment type="caution">
    <text evidence="2">The sequence shown here is derived from an EMBL/GenBank/DDBJ whole genome shotgun (WGS) entry which is preliminary data.</text>
</comment>
<keyword evidence="1" id="KW-0812">Transmembrane</keyword>
<keyword evidence="3" id="KW-1185">Reference proteome</keyword>
<reference evidence="2 3" key="1">
    <citation type="submission" date="2017-06" db="EMBL/GenBank/DDBJ databases">
        <title>A platform for efficient transgenesis in Macrostomum lignano, a flatworm model organism for stem cell research.</title>
        <authorList>
            <person name="Berezikov E."/>
        </authorList>
    </citation>
    <scope>NUCLEOTIDE SEQUENCE [LARGE SCALE GENOMIC DNA]</scope>
    <source>
        <strain evidence="2">DV1</strain>
        <tissue evidence="2">Whole organism</tissue>
    </source>
</reference>
<feature type="transmembrane region" description="Helical" evidence="1">
    <location>
        <begin position="206"/>
        <end position="230"/>
    </location>
</feature>
<evidence type="ECO:0000313" key="3">
    <source>
        <dbReference type="Proteomes" id="UP000215902"/>
    </source>
</evidence>
<dbReference type="EMBL" id="NIVC01001293">
    <property type="protein sequence ID" value="PAA69774.1"/>
    <property type="molecule type" value="Genomic_DNA"/>
</dbReference>
<feature type="non-terminal residue" evidence="2">
    <location>
        <position position="1"/>
    </location>
</feature>
<dbReference type="Proteomes" id="UP000215902">
    <property type="component" value="Unassembled WGS sequence"/>
</dbReference>
<feature type="transmembrane region" description="Helical" evidence="1">
    <location>
        <begin position="12"/>
        <end position="32"/>
    </location>
</feature>
<sequence length="270" mass="28372">LIAWIAHPVMPHWYSSYCLVSCCIVAILFNIGQSSQLLNNTSEAALSALLAMQLEQRTVKNALQQCSTAQAAQLPKLNCAWLVLTGSYKPSNSSIRFTSPVEYLTCFDPTRQFCEYHQPVSRYTARMDCLGCPACQFKGCNSDLAGCQLACVCDCGSGDLGVIACHQLCDGAAQCHNSLADEALDNCKLVVRQPTTPAAPTGLSGAAAGLTAAALTLLATAAAVGLFLFYRRRQAAAGAGRRGASVEWRRLSTGGVGDGGEASIPLGVSA</sequence>
<organism evidence="2 3">
    <name type="scientific">Macrostomum lignano</name>
    <dbReference type="NCBI Taxonomy" id="282301"/>
    <lineage>
        <taxon>Eukaryota</taxon>
        <taxon>Metazoa</taxon>
        <taxon>Spiralia</taxon>
        <taxon>Lophotrochozoa</taxon>
        <taxon>Platyhelminthes</taxon>
        <taxon>Rhabditophora</taxon>
        <taxon>Macrostomorpha</taxon>
        <taxon>Macrostomida</taxon>
        <taxon>Macrostomidae</taxon>
        <taxon>Macrostomum</taxon>
    </lineage>
</organism>